<comment type="similarity">
    <text evidence="1">Belongs to the VgrG protein family.</text>
</comment>
<evidence type="ECO:0000259" key="3">
    <source>
        <dbReference type="Pfam" id="PF22178"/>
    </source>
</evidence>
<reference evidence="4 5" key="1">
    <citation type="submission" date="2019-08" db="EMBL/GenBank/DDBJ databases">
        <title>Deep-cultivation of Planctomycetes and their phenomic and genomic characterization uncovers novel biology.</title>
        <authorList>
            <person name="Wiegand S."/>
            <person name="Jogler M."/>
            <person name="Boedeker C."/>
            <person name="Pinto D."/>
            <person name="Vollmers J."/>
            <person name="Rivas-Marin E."/>
            <person name="Kohn T."/>
            <person name="Peeters S.H."/>
            <person name="Heuer A."/>
            <person name="Rast P."/>
            <person name="Oberbeckmann S."/>
            <person name="Bunk B."/>
            <person name="Jeske O."/>
            <person name="Meyerdierks A."/>
            <person name="Storesund J.E."/>
            <person name="Kallscheuer N."/>
            <person name="Luecker S."/>
            <person name="Lage O.M."/>
            <person name="Pohl T."/>
            <person name="Merkel B.J."/>
            <person name="Hornburger P."/>
            <person name="Mueller R.-W."/>
            <person name="Bruemmer F."/>
            <person name="Labrenz M."/>
            <person name="Spormann A.M."/>
            <person name="Op den Camp H."/>
            <person name="Overmann J."/>
            <person name="Amann R."/>
            <person name="Jetten M.S.M."/>
            <person name="Mascher T."/>
            <person name="Medema M.H."/>
            <person name="Devos D.P."/>
            <person name="Kaster A.-K."/>
            <person name="Ovreas L."/>
            <person name="Rohde M."/>
            <person name="Galperin M.Y."/>
            <person name="Jogler C."/>
        </authorList>
    </citation>
    <scope>NUCLEOTIDE SEQUENCE [LARGE SCALE GENOMIC DNA]</scope>
    <source>
        <strain evidence="4 5">OJF2</strain>
    </source>
</reference>
<gene>
    <name evidence="4" type="ORF">OJF2_17310</name>
</gene>
<dbReference type="Pfam" id="PF22178">
    <property type="entry name" value="Gp5_trimer_C"/>
    <property type="match status" value="1"/>
</dbReference>
<dbReference type="EMBL" id="CP042997">
    <property type="protein sequence ID" value="QEH33231.1"/>
    <property type="molecule type" value="Genomic_DNA"/>
</dbReference>
<evidence type="ECO:0000313" key="5">
    <source>
        <dbReference type="Proteomes" id="UP000324233"/>
    </source>
</evidence>
<dbReference type="SUPFAM" id="SSF69279">
    <property type="entry name" value="Phage tail proteins"/>
    <property type="match status" value="2"/>
</dbReference>
<feature type="domain" description="Gp5/Type VI secretion system Vgr protein OB-fold" evidence="2">
    <location>
        <begin position="419"/>
        <end position="487"/>
    </location>
</feature>
<dbReference type="Gene3D" id="3.55.50.10">
    <property type="entry name" value="Baseplate protein-like domains"/>
    <property type="match status" value="1"/>
</dbReference>
<dbReference type="RefSeq" id="WP_168221676.1">
    <property type="nucleotide sequence ID" value="NZ_CP042997.1"/>
</dbReference>
<dbReference type="SUPFAM" id="SSF69349">
    <property type="entry name" value="Phage fibre proteins"/>
    <property type="match status" value="1"/>
</dbReference>
<proteinExistence type="inferred from homology"/>
<evidence type="ECO:0000256" key="1">
    <source>
        <dbReference type="ARBA" id="ARBA00005558"/>
    </source>
</evidence>
<sequence>MPQISQANRPISISTPLGADVLLLQGVEGTESLSGLYRFRLEMLAESSEDIAFDSLLGQEATVTMRLPDGSSRYLSGIVSEVDQGGRLPSPLGPSYFTVYHAELVPKLWLLTRKIGSRIFQQMNVPDILTAVFSGLSIKNQLQGTYKPRDYCVQYRESDFDFAARLMEEEGIYYYFKHASGSHQMVIADTPGGHDDVPGATTVFFEEQEGGLRDEDRVHSWRRRQAIRPGKLTLWDQCFELPGQNLEAVKSAAGTVQGGTVSMSLTAASNDALEVYEFPGGYAKRFDGTAPGGGDRPSDVQNIFEDNERTAGIRIQEQNASAIRNRGTSTCRQFAAGCKFTLDRHFNANGPYVLTRVTHRLTMGDAYTTGGNGQGAYENEFECIPASLAFRPERNVPRRVVEGPQTAVVVGNSGDEIFTDKYGRVKVQFPWDRIGQKDANSSCWVRVGTPWAGQQWGMIHIPRVGQEVIVHFEEGDPDRPIIVGSVYNAANMPPYTLPDNMTQSGYLSRSSLDGTAENFNQLRFEDKKDSEEVYFHAEKDFNRVVENNDTLKVGFDKKDKGDQAIEIYNNQAVKVGTANCDDGSQAIEVYNGQSLKVGTGEAQASSGSQTVEIYKDRSTTLKTGNDTLTISQGNRSATVKQGDDSLEVTQGKRTVSINGDVAEEIKQGNRSVKIDMGNDSLTISMGNQTTKLDLGSSSTEAMQSIELKVGQNSIKIDQTGVTIQGLMIKVQGQVQTQVQGLMVQVSADAMLQAKGGITMIG</sequence>
<evidence type="ECO:0000259" key="2">
    <source>
        <dbReference type="Pfam" id="PF04717"/>
    </source>
</evidence>
<dbReference type="NCBIfam" id="TIGR01646">
    <property type="entry name" value="vgr_GE"/>
    <property type="match status" value="1"/>
</dbReference>
<dbReference type="Gene3D" id="2.40.50.230">
    <property type="entry name" value="Gp5 N-terminal domain"/>
    <property type="match status" value="1"/>
</dbReference>
<keyword evidence="5" id="KW-1185">Reference proteome</keyword>
<dbReference type="KEGG" id="agv:OJF2_17310"/>
<organism evidence="4 5">
    <name type="scientific">Aquisphaera giovannonii</name>
    <dbReference type="NCBI Taxonomy" id="406548"/>
    <lineage>
        <taxon>Bacteria</taxon>
        <taxon>Pseudomonadati</taxon>
        <taxon>Planctomycetota</taxon>
        <taxon>Planctomycetia</taxon>
        <taxon>Isosphaerales</taxon>
        <taxon>Isosphaeraceae</taxon>
        <taxon>Aquisphaera</taxon>
    </lineage>
</organism>
<name>A0A5B9VZ24_9BACT</name>
<dbReference type="InterPro" id="IPR006533">
    <property type="entry name" value="T6SS_Vgr_RhsGE"/>
</dbReference>
<dbReference type="InterPro" id="IPR006531">
    <property type="entry name" value="Gp5/Vgr_OB"/>
</dbReference>
<evidence type="ECO:0000313" key="4">
    <source>
        <dbReference type="EMBL" id="QEH33231.1"/>
    </source>
</evidence>
<dbReference type="AlphaFoldDB" id="A0A5B9VZ24"/>
<dbReference type="Gene3D" id="4.10.220.110">
    <property type="match status" value="1"/>
</dbReference>
<dbReference type="NCBIfam" id="TIGR03361">
    <property type="entry name" value="VI_Rhs_Vgr"/>
    <property type="match status" value="1"/>
</dbReference>
<feature type="domain" description="Gp5/Type VI secretion system Vgr C-terminal trimerisation" evidence="3">
    <location>
        <begin position="504"/>
        <end position="618"/>
    </location>
</feature>
<accession>A0A5B9VZ24</accession>
<dbReference type="InterPro" id="IPR017847">
    <property type="entry name" value="T6SS_RhsGE_Vgr_subset"/>
</dbReference>
<dbReference type="InterPro" id="IPR054030">
    <property type="entry name" value="Gp5_Vgr_C"/>
</dbReference>
<dbReference type="Proteomes" id="UP000324233">
    <property type="component" value="Chromosome"/>
</dbReference>
<dbReference type="Pfam" id="PF05954">
    <property type="entry name" value="Phage_GPD"/>
    <property type="match status" value="1"/>
</dbReference>
<dbReference type="InterPro" id="IPR037026">
    <property type="entry name" value="Vgr_OB-fold_dom_sf"/>
</dbReference>
<protein>
    <submittedName>
        <fullName evidence="4">Phage-related baseplate assembly protein</fullName>
    </submittedName>
</protein>
<dbReference type="Gene3D" id="2.30.110.50">
    <property type="match status" value="1"/>
</dbReference>
<dbReference type="SUPFAM" id="SSF69255">
    <property type="entry name" value="gp5 N-terminal domain-like"/>
    <property type="match status" value="1"/>
</dbReference>
<dbReference type="Pfam" id="PF04717">
    <property type="entry name" value="Phage_base_V"/>
    <property type="match status" value="1"/>
</dbReference>